<proteinExistence type="predicted"/>
<feature type="region of interest" description="Disordered" evidence="1">
    <location>
        <begin position="1"/>
        <end position="37"/>
    </location>
</feature>
<dbReference type="PROSITE" id="PS51808">
    <property type="entry name" value="CHCH"/>
    <property type="match status" value="1"/>
</dbReference>
<reference evidence="2" key="1">
    <citation type="submission" date="2021-01" db="EMBL/GenBank/DDBJ databases">
        <authorList>
            <person name="Corre E."/>
            <person name="Pelletier E."/>
            <person name="Niang G."/>
            <person name="Scheremetjew M."/>
            <person name="Finn R."/>
            <person name="Kale V."/>
            <person name="Holt S."/>
            <person name="Cochrane G."/>
            <person name="Meng A."/>
            <person name="Brown T."/>
            <person name="Cohen L."/>
        </authorList>
    </citation>
    <scope>NUCLEOTIDE SEQUENCE</scope>
    <source>
        <strain evidence="2">CCMP1381</strain>
    </source>
</reference>
<organism evidence="2">
    <name type="scientific">Octactis speculum</name>
    <dbReference type="NCBI Taxonomy" id="3111310"/>
    <lineage>
        <taxon>Eukaryota</taxon>
        <taxon>Sar</taxon>
        <taxon>Stramenopiles</taxon>
        <taxon>Ochrophyta</taxon>
        <taxon>Dictyochophyceae</taxon>
        <taxon>Dictyochales</taxon>
        <taxon>Dictyochaceae</taxon>
        <taxon>Octactis</taxon>
    </lineage>
</organism>
<evidence type="ECO:0000256" key="1">
    <source>
        <dbReference type="SAM" id="MobiDB-lite"/>
    </source>
</evidence>
<accession>A0A7S2GNJ5</accession>
<dbReference type="AlphaFoldDB" id="A0A7S2GNJ5"/>
<evidence type="ECO:0000313" key="2">
    <source>
        <dbReference type="EMBL" id="CAD9464263.1"/>
    </source>
</evidence>
<gene>
    <name evidence="2" type="ORF">DSPE1174_LOCUS25630</name>
</gene>
<protein>
    <submittedName>
        <fullName evidence="2">Uncharacterized protein</fullName>
    </submittedName>
</protein>
<name>A0A7S2GNJ5_9STRA</name>
<dbReference type="EMBL" id="HBGS01049246">
    <property type="protein sequence ID" value="CAD9464263.1"/>
    <property type="molecule type" value="Transcribed_RNA"/>
</dbReference>
<sequence length="152" mass="16826">MGGSSSKETTVSSPAPLQGNEPETTPQDGQTSGGVYEKNIQEAQQRVILEEMAHNLRDEFETEKQRWCDQKTQQLLDLENNKQARVEELITRLKAMQCSSALRNESYCAQQEAAVLKCYKDASGGKASDFLACSALVEAYSKCAKESVKELL</sequence>
<feature type="compositionally biased region" description="Polar residues" evidence="1">
    <location>
        <begin position="1"/>
        <end position="30"/>
    </location>
</feature>